<feature type="transmembrane region" description="Helical" evidence="7">
    <location>
        <begin position="84"/>
        <end position="101"/>
    </location>
</feature>
<organism evidence="9 10">
    <name type="scientific">Pseudorhizobium flavum</name>
    <dbReference type="NCBI Taxonomy" id="1335061"/>
    <lineage>
        <taxon>Bacteria</taxon>
        <taxon>Pseudomonadati</taxon>
        <taxon>Pseudomonadota</taxon>
        <taxon>Alphaproteobacteria</taxon>
        <taxon>Hyphomicrobiales</taxon>
        <taxon>Rhizobiaceae</taxon>
        <taxon>Rhizobium/Agrobacterium group</taxon>
        <taxon>Pseudorhizobium</taxon>
    </lineage>
</organism>
<feature type="signal peptide" evidence="8">
    <location>
        <begin position="1"/>
        <end position="26"/>
    </location>
</feature>
<evidence type="ECO:0000256" key="3">
    <source>
        <dbReference type="ARBA" id="ARBA00020552"/>
    </source>
</evidence>
<name>A0A7W9YVH1_9HYPH</name>
<dbReference type="InterPro" id="IPR012413">
    <property type="entry name" value="BA14K"/>
</dbReference>
<comment type="caution">
    <text evidence="9">The sequence shown here is derived from an EMBL/GenBank/DDBJ whole genome shotgun (WGS) entry which is preliminary data.</text>
</comment>
<keyword evidence="8" id="KW-0732">Signal</keyword>
<keyword evidence="10" id="KW-1185">Reference proteome</keyword>
<accession>A0A7W9YVH1</accession>
<evidence type="ECO:0000313" key="10">
    <source>
        <dbReference type="Proteomes" id="UP000535501"/>
    </source>
</evidence>
<keyword evidence="5" id="KW-0430">Lectin</keyword>
<reference evidence="9 10" key="1">
    <citation type="submission" date="2020-08" db="EMBL/GenBank/DDBJ databases">
        <title>Genomic Encyclopedia of Type Strains, Phase IV (KMG-IV): sequencing the most valuable type-strain genomes for metagenomic binning, comparative biology and taxonomic classification.</title>
        <authorList>
            <person name="Goeker M."/>
        </authorList>
    </citation>
    <scope>NUCLEOTIDE SEQUENCE [LARGE SCALE GENOMIC DNA]</scope>
    <source>
        <strain evidence="9 10">DSM 102134</strain>
    </source>
</reference>
<comment type="subcellular location">
    <subcellularLocation>
        <location evidence="1">Membrane</location>
        <topology evidence="1">Single-pass membrane protein</topology>
    </subcellularLocation>
</comment>
<dbReference type="EMBL" id="JACHEJ010000002">
    <property type="protein sequence ID" value="MBB6179079.1"/>
    <property type="molecule type" value="Genomic_DNA"/>
</dbReference>
<sequence length="147" mass="16958">MFIGKTLAAGAVSALMFVTSVFPAGAVVMPTVKAPQISEVEQVRNHRDRDRRYYRDRDDRRGYYRGHRGSREYRRGYRRHNDGWWYPLAAFGAGAIIGGAINQGRPVQAMPNRHVQWCADRYRTYRASDNTYVPRVGVRAQCRSPYM</sequence>
<evidence type="ECO:0000256" key="6">
    <source>
        <dbReference type="ARBA" id="ARBA00025321"/>
    </source>
</evidence>
<evidence type="ECO:0000256" key="2">
    <source>
        <dbReference type="ARBA" id="ARBA00010270"/>
    </source>
</evidence>
<evidence type="ECO:0000256" key="5">
    <source>
        <dbReference type="ARBA" id="ARBA00022734"/>
    </source>
</evidence>
<dbReference type="AlphaFoldDB" id="A0A7W9YVH1"/>
<comment type="function">
    <text evidence="6">Has immunoglobulin-binding and hemagglutination properties, and can bind to mannose. Essential for virulence. May be involved in LPS biosynthesis or polysaccharide transport.</text>
</comment>
<keyword evidence="4" id="KW-1003">Cell membrane</keyword>
<dbReference type="Proteomes" id="UP000535501">
    <property type="component" value="Unassembled WGS sequence"/>
</dbReference>
<dbReference type="Pfam" id="PF07886">
    <property type="entry name" value="BA14K"/>
    <property type="match status" value="1"/>
</dbReference>
<keyword evidence="7" id="KW-0472">Membrane</keyword>
<feature type="chain" id="PRO_5030875827" description="Lectin-like protein BA14k" evidence="8">
    <location>
        <begin position="27"/>
        <end position="147"/>
    </location>
</feature>
<keyword evidence="7" id="KW-1133">Transmembrane helix</keyword>
<evidence type="ECO:0000256" key="7">
    <source>
        <dbReference type="SAM" id="Phobius"/>
    </source>
</evidence>
<dbReference type="GO" id="GO:0030246">
    <property type="term" value="F:carbohydrate binding"/>
    <property type="evidence" value="ECO:0007669"/>
    <property type="project" value="UniProtKB-KW"/>
</dbReference>
<dbReference type="RefSeq" id="WP_077547099.1">
    <property type="nucleotide sequence ID" value="NZ_JACHEJ010000002.1"/>
</dbReference>
<dbReference type="GO" id="GO:0016020">
    <property type="term" value="C:membrane"/>
    <property type="evidence" value="ECO:0007669"/>
    <property type="project" value="UniProtKB-SubCell"/>
</dbReference>
<gene>
    <name evidence="9" type="ORF">HNQ75_001033</name>
</gene>
<keyword evidence="7" id="KW-0812">Transmembrane</keyword>
<evidence type="ECO:0000256" key="8">
    <source>
        <dbReference type="SAM" id="SignalP"/>
    </source>
</evidence>
<evidence type="ECO:0000313" key="9">
    <source>
        <dbReference type="EMBL" id="MBB6179079.1"/>
    </source>
</evidence>
<evidence type="ECO:0000256" key="1">
    <source>
        <dbReference type="ARBA" id="ARBA00004167"/>
    </source>
</evidence>
<proteinExistence type="inferred from homology"/>
<protein>
    <recommendedName>
        <fullName evidence="3">Lectin-like protein BA14k</fullName>
    </recommendedName>
</protein>
<comment type="similarity">
    <text evidence="2">Belongs to the BA14k family.</text>
</comment>
<evidence type="ECO:0000256" key="4">
    <source>
        <dbReference type="ARBA" id="ARBA00022475"/>
    </source>
</evidence>